<evidence type="ECO:0000256" key="3">
    <source>
        <dbReference type="ARBA" id="ARBA00022989"/>
    </source>
</evidence>
<comment type="caution">
    <text evidence="8">The sequence shown here is derived from an EMBL/GenBank/DDBJ whole genome shotgun (WGS) entry which is preliminary data.</text>
</comment>
<feature type="transmembrane region" description="Helical" evidence="6">
    <location>
        <begin position="287"/>
        <end position="307"/>
    </location>
</feature>
<keyword evidence="4 6" id="KW-0472">Membrane</keyword>
<evidence type="ECO:0000256" key="6">
    <source>
        <dbReference type="SAM" id="Phobius"/>
    </source>
</evidence>
<feature type="region of interest" description="Disordered" evidence="5">
    <location>
        <begin position="604"/>
        <end position="624"/>
    </location>
</feature>
<comment type="subcellular location">
    <subcellularLocation>
        <location evidence="1">Membrane</location>
        <topology evidence="1">Multi-pass membrane protein</topology>
    </subcellularLocation>
</comment>
<evidence type="ECO:0000256" key="1">
    <source>
        <dbReference type="ARBA" id="ARBA00004141"/>
    </source>
</evidence>
<gene>
    <name evidence="8" type="ORF">NSK_005452</name>
</gene>
<accession>A0A4D9CXM2</accession>
<evidence type="ECO:0000256" key="5">
    <source>
        <dbReference type="SAM" id="MobiDB-lite"/>
    </source>
</evidence>
<keyword evidence="3 6" id="KW-1133">Transmembrane helix</keyword>
<dbReference type="Proteomes" id="UP000355283">
    <property type="component" value="Unassembled WGS sequence"/>
</dbReference>
<dbReference type="GO" id="GO:0140359">
    <property type="term" value="F:ABC-type transporter activity"/>
    <property type="evidence" value="ECO:0007669"/>
    <property type="project" value="InterPro"/>
</dbReference>
<evidence type="ECO:0000256" key="4">
    <source>
        <dbReference type="ARBA" id="ARBA00023136"/>
    </source>
</evidence>
<dbReference type="EMBL" id="SDOX01000050">
    <property type="protein sequence ID" value="TFJ83234.1"/>
    <property type="molecule type" value="Genomic_DNA"/>
</dbReference>
<name>A0A4D9CXM2_9STRA</name>
<protein>
    <recommendedName>
        <fullName evidence="7">ABC-2 type transporter transmembrane domain-containing protein</fullName>
    </recommendedName>
</protein>
<feature type="domain" description="ABC-2 type transporter transmembrane" evidence="7">
    <location>
        <begin position="275"/>
        <end position="370"/>
    </location>
</feature>
<dbReference type="Pfam" id="PF01061">
    <property type="entry name" value="ABC2_membrane"/>
    <property type="match status" value="1"/>
</dbReference>
<organism evidence="8 9">
    <name type="scientific">Nannochloropsis salina CCMP1776</name>
    <dbReference type="NCBI Taxonomy" id="1027361"/>
    <lineage>
        <taxon>Eukaryota</taxon>
        <taxon>Sar</taxon>
        <taxon>Stramenopiles</taxon>
        <taxon>Ochrophyta</taxon>
        <taxon>Eustigmatophyceae</taxon>
        <taxon>Eustigmatales</taxon>
        <taxon>Monodopsidaceae</taxon>
        <taxon>Microchloropsis</taxon>
        <taxon>Microchloropsis salina</taxon>
    </lineage>
</organism>
<feature type="transmembrane region" description="Helical" evidence="6">
    <location>
        <begin position="23"/>
        <end position="42"/>
    </location>
</feature>
<proteinExistence type="predicted"/>
<dbReference type="GO" id="GO:0016020">
    <property type="term" value="C:membrane"/>
    <property type="evidence" value="ECO:0007669"/>
    <property type="project" value="UniProtKB-SubCell"/>
</dbReference>
<evidence type="ECO:0000313" key="8">
    <source>
        <dbReference type="EMBL" id="TFJ83234.1"/>
    </source>
</evidence>
<feature type="region of interest" description="Disordered" evidence="5">
    <location>
        <begin position="662"/>
        <end position="687"/>
    </location>
</feature>
<reference evidence="8 9" key="1">
    <citation type="submission" date="2019-01" db="EMBL/GenBank/DDBJ databases">
        <title>Nuclear Genome Assembly of the Microalgal Biofuel strain Nannochloropsis salina CCMP1776.</title>
        <authorList>
            <person name="Hovde B."/>
        </authorList>
    </citation>
    <scope>NUCLEOTIDE SEQUENCE [LARGE SCALE GENOMIC DNA]</scope>
    <source>
        <strain evidence="8 9">CCMP1776</strain>
    </source>
</reference>
<dbReference type="OrthoDB" id="48952at2759"/>
<feature type="compositionally biased region" description="Basic and acidic residues" evidence="5">
    <location>
        <begin position="609"/>
        <end position="623"/>
    </location>
</feature>
<sequence>MSTMANRRCRGGGVGDILKAPNILLSLLLLVSLCSMGLTFDFRLKMAAAKKGGSSTSLAAAQGGGVAVGASVGGSVNGGNAMKTLTRNAVQRYVGMKDWAVRRCRDSRVGKTQECRRGTMRILLIFLFQAIPSLPPATHLRPLSPTIRPSTPSSSFALGSWRHALVQPPPSSPSPSTSFTKKAASPFLYGMIDESTPLKLGAALLRGVAERFWVVSERFDVLQASLDKMARLLAFLWLRAAERVFDPALDYFGHPMMEAVVEPLVVEPLSLLKRTARCWLRRGRRSLALVSAGIAMGLAGVLLGLLYLGSGRSTKGISAIQNRMGIFMLEMLFLAFTSVSALPLFWLERPLYAYEHANSYYGPGSYFTAKRGPRAGAVSPPQQKVSPQGKKLVRKRKKSVVLQKTQVQLEDGRLVTKIKGAIVDSPVKSAAVGAAALGGLAYVYKKKKERDELWSHLDDEWYYQADDIPKARHLAKGGHLSDIKVEEIEQAVRDGRDGATGSKKDPRFRKEIKAEQVIQKEYKEEKKSIFSLFQKPKPTRMTTEEELLSAGLDADRKDGPFLIASALALSHVSPVPFVTAALLENDAARNKVVVEASEFTVRQAGSRGGRAEGQGRKGGREGGKVGSVGHLILTCYSQENALEDATEKGEEEELPAAEALAASLPTGSEEGPKEGPTEGGLEEGTPVAGTLPALKEEKEQEEAAKAPQVRYPSLLAARDASGLSPENAADAFAQVVNLAVVKIVDDLVPSLKGNEALTLNGVDALLKFMEKAGDIFMHVAPNVTEISPVLYQGQAPPRKLEMIYSRYCQYALVEDASGQGNDKAVRIQELFDISNKKAEKISSKILSSQDNMMKMLEKQFGAGGEGMGEMGEELEKMFESFGGMPDMGSMPDMGAGGPGAMPQKEMQETLEALKAVVQQGGLSEQDMEELRQACKSQGVDLEDLVRTMEGLSAEMPPESQELTKMFKQALNRS</sequence>
<evidence type="ECO:0000259" key="7">
    <source>
        <dbReference type="Pfam" id="PF01061"/>
    </source>
</evidence>
<feature type="transmembrane region" description="Helical" evidence="6">
    <location>
        <begin position="327"/>
        <end position="347"/>
    </location>
</feature>
<dbReference type="AlphaFoldDB" id="A0A4D9CXM2"/>
<keyword evidence="9" id="KW-1185">Reference proteome</keyword>
<keyword evidence="2 6" id="KW-0812">Transmembrane</keyword>
<evidence type="ECO:0000313" key="9">
    <source>
        <dbReference type="Proteomes" id="UP000355283"/>
    </source>
</evidence>
<evidence type="ECO:0000256" key="2">
    <source>
        <dbReference type="ARBA" id="ARBA00022692"/>
    </source>
</evidence>
<dbReference type="InterPro" id="IPR013525">
    <property type="entry name" value="ABC2_TM"/>
</dbReference>